<evidence type="ECO:0000256" key="1">
    <source>
        <dbReference type="SAM" id="MobiDB-lite"/>
    </source>
</evidence>
<dbReference type="InterPro" id="IPR000719">
    <property type="entry name" value="Prot_kinase_dom"/>
</dbReference>
<dbReference type="Gene3D" id="1.25.10.10">
    <property type="entry name" value="Leucine-rich Repeat Variant"/>
    <property type="match status" value="1"/>
</dbReference>
<dbReference type="OrthoDB" id="79687at2759"/>
<dbReference type="PANTHER" id="PTHR12984">
    <property type="entry name" value="SCY1-RELATED S/T PROTEIN KINASE-LIKE"/>
    <property type="match status" value="1"/>
</dbReference>
<dbReference type="AlphaFoldDB" id="A0A5B0QKW1"/>
<proteinExistence type="predicted"/>
<evidence type="ECO:0000259" key="2">
    <source>
        <dbReference type="PROSITE" id="PS50011"/>
    </source>
</evidence>
<sequence>MDYYLKAAASYLDRSNISSNYTNINNPATTTAATTTTTASTATAATTTTTGQTHNTATTNENSTSNWSPPTRIGLWTVHRAIHNSTNKLVSIWTAEKRLVSSPSSSLSSLPSLVNAANSWASSSMSNHGSGNNPNQPKTPLEKVVEILKKEVSSLSRLRHPCILEVVEPLEETRTSMIFATEPITGCLKDGIEQSDRRASLNHPTRNQPQINMELDEVETQKGLMQIGKGLQFLHESAKLVHCNLTPEAIIINAKGDWKISGFGLSTYLKQPDGQDSKWLFPEYDHRLPDSVQRNFDYLAPEYCLDEHLSTSNDMYSLGCILHSIHTRSGPPFQNHHSLDRIRKNVENLGVLRAAWSRVPDDVQEVLSQLVTRTPSTRLVASAFLNSRYFSSNLLVSTLAFLDRDTFNSKQNEEHVQFMKGLLRLLPQFSQKLVKQKILPSLIEECRKHVLLPFLLPNIFFIAQQMESEEFRSELLPHLTRLFSIKDPPQNILILLDNLSIFQTKATPQVFREDVMPLIYVALESDMPSLQEKALKVIPGLCETLEYTHVKQVLFPKVTMVFSKTTLLSVKVNTLICFHSMVKILDKYTLTEKLVPLLARIKTKEPAVMIATLAVHEEMGKKVELNAIATLILPQLWAMSIGPLLNIDQFNRFMNSIEQLSTRVRQEHTRHLVEARRLEETTARSNSQPSVNHQHLGSHVPNEAVDFENLVKGSRNWASSSKPNPPIQQDTAPTSPSANSGWGFDDQLGSLNLGGQSTSDGAALNRHHSNPVPVINARKSLTPTGLNALNPRQSTNNLRSYPSIFDNHSSGATSQGSRLDPSTTNHQQRPHSLSSDLLPLSHPSSSSTSQQPSAFVGLPPLVPQTSSLTSLTPQTLPSSSYQAPPGQISKPSWNVIAPIKPSQNHPPSLQNSNLNNSLADFDPFA</sequence>
<feature type="compositionally biased region" description="Low complexity" evidence="1">
    <location>
        <begin position="908"/>
        <end position="918"/>
    </location>
</feature>
<feature type="compositionally biased region" description="Polar residues" evidence="1">
    <location>
        <begin position="716"/>
        <end position="740"/>
    </location>
</feature>
<dbReference type="GO" id="GO:0005524">
    <property type="term" value="F:ATP binding"/>
    <property type="evidence" value="ECO:0007669"/>
    <property type="project" value="InterPro"/>
</dbReference>
<dbReference type="Pfam" id="PF00069">
    <property type="entry name" value="Pkinase"/>
    <property type="match status" value="1"/>
</dbReference>
<feature type="compositionally biased region" description="Low complexity" evidence="1">
    <location>
        <begin position="863"/>
        <end position="880"/>
    </location>
</feature>
<feature type="compositionally biased region" description="Polar residues" evidence="1">
    <location>
        <begin position="683"/>
        <end position="695"/>
    </location>
</feature>
<feature type="region of interest" description="Disordered" evidence="1">
    <location>
        <begin position="715"/>
        <end position="769"/>
    </location>
</feature>
<feature type="domain" description="Protein kinase" evidence="2">
    <location>
        <begin position="67"/>
        <end position="390"/>
    </location>
</feature>
<feature type="compositionally biased region" description="Polar residues" evidence="1">
    <location>
        <begin position="749"/>
        <end position="760"/>
    </location>
</feature>
<dbReference type="CDD" id="cd14011">
    <property type="entry name" value="PK_SCY1_like"/>
    <property type="match status" value="1"/>
</dbReference>
<feature type="region of interest" description="Disordered" evidence="1">
    <location>
        <begin position="679"/>
        <end position="701"/>
    </location>
</feature>
<reference evidence="3 4" key="1">
    <citation type="submission" date="2019-05" db="EMBL/GenBank/DDBJ databases">
        <title>Emergence of the Ug99 lineage of the wheat stem rust pathogen through somatic hybridization.</title>
        <authorList>
            <person name="Li F."/>
            <person name="Upadhyaya N.M."/>
            <person name="Sperschneider J."/>
            <person name="Matny O."/>
            <person name="Nguyen-Phuc H."/>
            <person name="Mago R."/>
            <person name="Raley C."/>
            <person name="Miller M.E."/>
            <person name="Silverstein K.A.T."/>
            <person name="Henningsen E."/>
            <person name="Hirsch C.D."/>
            <person name="Visser B."/>
            <person name="Pretorius Z.A."/>
            <person name="Steffenson B.J."/>
            <person name="Schwessinger B."/>
            <person name="Dodds P.N."/>
            <person name="Figueroa M."/>
        </authorList>
    </citation>
    <scope>NUCLEOTIDE SEQUENCE [LARGE SCALE GENOMIC DNA]</scope>
    <source>
        <strain evidence="3">21-0</strain>
    </source>
</reference>
<keyword evidence="4" id="KW-1185">Reference proteome</keyword>
<feature type="region of interest" description="Disordered" evidence="1">
    <location>
        <begin position="42"/>
        <end position="68"/>
    </location>
</feature>
<feature type="compositionally biased region" description="Low complexity" evidence="1">
    <location>
        <begin position="830"/>
        <end position="853"/>
    </location>
</feature>
<accession>A0A5B0QKW1</accession>
<organism evidence="3 4">
    <name type="scientific">Puccinia graminis f. sp. tritici</name>
    <dbReference type="NCBI Taxonomy" id="56615"/>
    <lineage>
        <taxon>Eukaryota</taxon>
        <taxon>Fungi</taxon>
        <taxon>Dikarya</taxon>
        <taxon>Basidiomycota</taxon>
        <taxon>Pucciniomycotina</taxon>
        <taxon>Pucciniomycetes</taxon>
        <taxon>Pucciniales</taxon>
        <taxon>Pucciniaceae</taxon>
        <taxon>Puccinia</taxon>
    </lineage>
</organism>
<gene>
    <name evidence="3" type="ORF">PGT21_033576</name>
</gene>
<feature type="compositionally biased region" description="Polar residues" evidence="1">
    <location>
        <begin position="783"/>
        <end position="827"/>
    </location>
</feature>
<dbReference type="GO" id="GO:0004672">
    <property type="term" value="F:protein kinase activity"/>
    <property type="evidence" value="ECO:0007669"/>
    <property type="project" value="InterPro"/>
</dbReference>
<dbReference type="EMBL" id="VSWC01000015">
    <property type="protein sequence ID" value="KAA1113564.1"/>
    <property type="molecule type" value="Genomic_DNA"/>
</dbReference>
<feature type="region of interest" description="Disordered" evidence="1">
    <location>
        <begin position="783"/>
        <end position="925"/>
    </location>
</feature>
<comment type="caution">
    <text evidence="3">The sequence shown here is derived from an EMBL/GenBank/DDBJ whole genome shotgun (WGS) entry which is preliminary data.</text>
</comment>
<dbReference type="SMART" id="SM00220">
    <property type="entry name" value="S_TKc"/>
    <property type="match status" value="1"/>
</dbReference>
<dbReference type="Gene3D" id="3.30.200.20">
    <property type="entry name" value="Phosphorylase Kinase, domain 1"/>
    <property type="match status" value="1"/>
</dbReference>
<dbReference type="Gene3D" id="1.10.510.10">
    <property type="entry name" value="Transferase(Phosphotransferase) domain 1"/>
    <property type="match status" value="1"/>
</dbReference>
<evidence type="ECO:0000313" key="3">
    <source>
        <dbReference type="EMBL" id="KAA1113564.1"/>
    </source>
</evidence>
<dbReference type="PROSITE" id="PS50011">
    <property type="entry name" value="PROTEIN_KINASE_DOM"/>
    <property type="match status" value="1"/>
</dbReference>
<dbReference type="InterPro" id="IPR011989">
    <property type="entry name" value="ARM-like"/>
</dbReference>
<dbReference type="PANTHER" id="PTHR12984:SF6">
    <property type="entry name" value="SCY1-LIKE PROTEIN 2"/>
    <property type="match status" value="1"/>
</dbReference>
<dbReference type="SUPFAM" id="SSF48371">
    <property type="entry name" value="ARM repeat"/>
    <property type="match status" value="1"/>
</dbReference>
<dbReference type="InterPro" id="IPR011009">
    <property type="entry name" value="Kinase-like_dom_sf"/>
</dbReference>
<evidence type="ECO:0000313" key="4">
    <source>
        <dbReference type="Proteomes" id="UP000324748"/>
    </source>
</evidence>
<protein>
    <recommendedName>
        <fullName evidence="2">Protein kinase domain-containing protein</fullName>
    </recommendedName>
</protein>
<dbReference type="SUPFAM" id="SSF56112">
    <property type="entry name" value="Protein kinase-like (PK-like)"/>
    <property type="match status" value="1"/>
</dbReference>
<dbReference type="InterPro" id="IPR016024">
    <property type="entry name" value="ARM-type_fold"/>
</dbReference>
<dbReference type="InterPro" id="IPR051177">
    <property type="entry name" value="CIK-Related_Protein"/>
</dbReference>
<name>A0A5B0QKW1_PUCGR</name>
<dbReference type="Proteomes" id="UP000324748">
    <property type="component" value="Unassembled WGS sequence"/>
</dbReference>